<dbReference type="SUPFAM" id="SSF48371">
    <property type="entry name" value="ARM repeat"/>
    <property type="match status" value="1"/>
</dbReference>
<name>A0A2R6RI37_9APHY</name>
<organism evidence="1 2">
    <name type="scientific">Hermanssonia centrifuga</name>
    <dbReference type="NCBI Taxonomy" id="98765"/>
    <lineage>
        <taxon>Eukaryota</taxon>
        <taxon>Fungi</taxon>
        <taxon>Dikarya</taxon>
        <taxon>Basidiomycota</taxon>
        <taxon>Agaricomycotina</taxon>
        <taxon>Agaricomycetes</taxon>
        <taxon>Polyporales</taxon>
        <taxon>Meruliaceae</taxon>
        <taxon>Hermanssonia</taxon>
    </lineage>
</organism>
<dbReference type="STRING" id="98765.A0A2R6RI37"/>
<keyword evidence="2" id="KW-1185">Reference proteome</keyword>
<reference evidence="1 2" key="1">
    <citation type="submission" date="2018-02" db="EMBL/GenBank/DDBJ databases">
        <title>Genome sequence of the basidiomycete white-rot fungus Phlebia centrifuga.</title>
        <authorList>
            <person name="Granchi Z."/>
            <person name="Peng M."/>
            <person name="de Vries R.P."/>
            <person name="Hilden K."/>
            <person name="Makela M.R."/>
            <person name="Grigoriev I."/>
            <person name="Riley R."/>
        </authorList>
    </citation>
    <scope>NUCLEOTIDE SEQUENCE [LARGE SCALE GENOMIC DNA]</scope>
    <source>
        <strain evidence="1 2">FBCC195</strain>
    </source>
</reference>
<gene>
    <name evidence="1" type="ORF">PHLCEN_2v2840</name>
</gene>
<evidence type="ECO:0000313" key="2">
    <source>
        <dbReference type="Proteomes" id="UP000186601"/>
    </source>
</evidence>
<dbReference type="AlphaFoldDB" id="A0A2R6RI37"/>
<sequence>MSHPNTQLQSSTIDILQSLVARGDVDLAALLSAESIVVDKLYSCIHLGSLDLQNKLLHLLHSIISAFRARTDTSNNGQQKLDDQRGTESTVNINSLLVQTLVDGLSVSSNRPILQHWLDFILTTIPQFHEILQPAIGPLNDCVCRLLQSGLEEITQASSQSSTAGDISVIATDADFLMLLNALERLVLLSLSQLPDTTQVDDDVLSEKPTTEGTSILGYVSNVFSTEPTSGLTEEQMPVSSVFI</sequence>
<dbReference type="InterPro" id="IPR016024">
    <property type="entry name" value="ARM-type_fold"/>
</dbReference>
<protein>
    <submittedName>
        <fullName evidence="1">Uncharacterized protein</fullName>
    </submittedName>
</protein>
<accession>A0A2R6RI37</accession>
<dbReference type="OrthoDB" id="3268205at2759"/>
<dbReference type="EMBL" id="MLYV02000256">
    <property type="protein sequence ID" value="PSS29692.1"/>
    <property type="molecule type" value="Genomic_DNA"/>
</dbReference>
<evidence type="ECO:0000313" key="1">
    <source>
        <dbReference type="EMBL" id="PSS29692.1"/>
    </source>
</evidence>
<dbReference type="Proteomes" id="UP000186601">
    <property type="component" value="Unassembled WGS sequence"/>
</dbReference>
<comment type="caution">
    <text evidence="1">The sequence shown here is derived from an EMBL/GenBank/DDBJ whole genome shotgun (WGS) entry which is preliminary data.</text>
</comment>
<proteinExistence type="predicted"/>